<dbReference type="Proteomes" id="UP001168096">
    <property type="component" value="Unassembled WGS sequence"/>
</dbReference>
<gene>
    <name evidence="1" type="ORF">QPK29_020650</name>
</gene>
<evidence type="ECO:0000313" key="2">
    <source>
        <dbReference type="Proteomes" id="UP001168096"/>
    </source>
</evidence>
<evidence type="ECO:0000313" key="1">
    <source>
        <dbReference type="EMBL" id="MFJ1470128.1"/>
    </source>
</evidence>
<name>A0ACC7MF64_9BURK</name>
<accession>A0ACC7MF64</accession>
<keyword evidence="2" id="KW-1185">Reference proteome</keyword>
<protein>
    <submittedName>
        <fullName evidence="1">Uncharacterized protein</fullName>
    </submittedName>
</protein>
<organism evidence="1 2">
    <name type="scientific">Massilia orientalis</name>
    <dbReference type="NCBI Taxonomy" id="3050128"/>
    <lineage>
        <taxon>Bacteria</taxon>
        <taxon>Pseudomonadati</taxon>
        <taxon>Pseudomonadota</taxon>
        <taxon>Betaproteobacteria</taxon>
        <taxon>Burkholderiales</taxon>
        <taxon>Oxalobacteraceae</taxon>
        <taxon>Telluria group</taxon>
        <taxon>Massilia</taxon>
    </lineage>
</organism>
<sequence length="197" mass="21986">MKYLRSLLGTLLSACVGLACADSQGNVFGLEIGKPATLPVCQYTAAGKYAGVQPSLCIEREVDSERFGNYSARRIHFPVAETPNWFYNDSIVSGYIDGKLENVYVNTSGYSSKDQALEALVKKYGKPTDIFEQEAQNEAGARYKVFNYKWVLPGLYVEFWPVQSTSLDVGIIRIETPVGKEKRMGYLKSLVQKERSL</sequence>
<reference evidence="1" key="1">
    <citation type="submission" date="2024-11" db="EMBL/GenBank/DDBJ databases">
        <title>Description of Massilia orientalis sp. nov., isolated from rhizosphere soil of Ageratina adenophora.</title>
        <authorList>
            <person name="Wang Y."/>
        </authorList>
    </citation>
    <scope>NUCLEOTIDE SEQUENCE</scope>
    <source>
        <strain evidence="1">YIM B02787</strain>
    </source>
</reference>
<comment type="caution">
    <text evidence="1">The sequence shown here is derived from an EMBL/GenBank/DDBJ whole genome shotgun (WGS) entry which is preliminary data.</text>
</comment>
<dbReference type="EMBL" id="JASNRB020000013">
    <property type="protein sequence ID" value="MFJ1470128.1"/>
    <property type="molecule type" value="Genomic_DNA"/>
</dbReference>
<proteinExistence type="predicted"/>